<organism evidence="1 2">
    <name type="scientific">Paenimyroides aestuarii</name>
    <dbReference type="NCBI Taxonomy" id="2968490"/>
    <lineage>
        <taxon>Bacteria</taxon>
        <taxon>Pseudomonadati</taxon>
        <taxon>Bacteroidota</taxon>
        <taxon>Flavobacteriia</taxon>
        <taxon>Flavobacteriales</taxon>
        <taxon>Flavobacteriaceae</taxon>
        <taxon>Paenimyroides</taxon>
    </lineage>
</organism>
<dbReference type="Proteomes" id="UP001317001">
    <property type="component" value="Chromosome"/>
</dbReference>
<dbReference type="RefSeq" id="WP_257500143.1">
    <property type="nucleotide sequence ID" value="NZ_CP102382.1"/>
</dbReference>
<gene>
    <name evidence="1" type="ORF">NPX36_04095</name>
</gene>
<protein>
    <recommendedName>
        <fullName evidence="3">F5/8 type C domain-containing protein</fullName>
    </recommendedName>
</protein>
<keyword evidence="2" id="KW-1185">Reference proteome</keyword>
<sequence>MKKYIIFLLFFGIKGFCQTGINTRTPHSSAELEVQSDTKGFLPPRLASAAISTLSATAAEGLIVFDKDKKLFLGWDGAKWQILGNAVATTSTSFASWEVNGITNYGSSPFAASAINANLSSAALSRGSGLSTTGGGANDTWGGSDFNSLILADAITNGDFFECTLNFVSGKTVSFNQINAMNIRTTNTGSTNIQWQYSINGSAFVNIGSAYTLTSTAATGNNIPNIDLTLYYDLQNINTTSTPTITFRMVGFGGTANSGRTYINNISGNDLEILGSIQ</sequence>
<name>A0ABY5NUJ2_9FLAO</name>
<reference evidence="1 2" key="1">
    <citation type="submission" date="2022-08" db="EMBL/GenBank/DDBJ databases">
        <title>Myroides zhujiangensis sp. nov., a novel bacterium isolated from sediment in the Pearl River Estuary.</title>
        <authorList>
            <person name="Cui L."/>
        </authorList>
    </citation>
    <scope>NUCLEOTIDE SEQUENCE [LARGE SCALE GENOMIC DNA]</scope>
    <source>
        <strain evidence="1 2">SCSIO 72103</strain>
    </source>
</reference>
<evidence type="ECO:0000313" key="1">
    <source>
        <dbReference type="EMBL" id="UUV22226.1"/>
    </source>
</evidence>
<evidence type="ECO:0000313" key="2">
    <source>
        <dbReference type="Proteomes" id="UP001317001"/>
    </source>
</evidence>
<dbReference type="EMBL" id="CP102382">
    <property type="protein sequence ID" value="UUV22226.1"/>
    <property type="molecule type" value="Genomic_DNA"/>
</dbReference>
<evidence type="ECO:0008006" key="3">
    <source>
        <dbReference type="Google" id="ProtNLM"/>
    </source>
</evidence>
<accession>A0ABY5NUJ2</accession>
<proteinExistence type="predicted"/>